<dbReference type="Proteomes" id="UP001293593">
    <property type="component" value="Unassembled WGS sequence"/>
</dbReference>
<gene>
    <name evidence="2" type="ORF">QN277_020206</name>
</gene>
<proteinExistence type="predicted"/>
<dbReference type="InterPro" id="IPR010378">
    <property type="entry name" value="TRAPPC13"/>
</dbReference>
<keyword evidence="3" id="KW-1185">Reference proteome</keyword>
<comment type="caution">
    <text evidence="2">The sequence shown here is derived from an EMBL/GenBank/DDBJ whole genome shotgun (WGS) entry which is preliminary data.</text>
</comment>
<dbReference type="InterPro" id="IPR055428">
    <property type="entry name" value="TRAPPC13_C"/>
</dbReference>
<organism evidence="2 3">
    <name type="scientific">Acacia crassicarpa</name>
    <name type="common">northern wattle</name>
    <dbReference type="NCBI Taxonomy" id="499986"/>
    <lineage>
        <taxon>Eukaryota</taxon>
        <taxon>Viridiplantae</taxon>
        <taxon>Streptophyta</taxon>
        <taxon>Embryophyta</taxon>
        <taxon>Tracheophyta</taxon>
        <taxon>Spermatophyta</taxon>
        <taxon>Magnoliopsida</taxon>
        <taxon>eudicotyledons</taxon>
        <taxon>Gunneridae</taxon>
        <taxon>Pentapetalae</taxon>
        <taxon>rosids</taxon>
        <taxon>fabids</taxon>
        <taxon>Fabales</taxon>
        <taxon>Fabaceae</taxon>
        <taxon>Caesalpinioideae</taxon>
        <taxon>mimosoid clade</taxon>
        <taxon>Acacieae</taxon>
        <taxon>Acacia</taxon>
    </lineage>
</organism>
<protein>
    <recommendedName>
        <fullName evidence="1">Trafficking protein particle complex subunit 13 C-terminal domain-containing protein</fullName>
    </recommendedName>
</protein>
<evidence type="ECO:0000259" key="1">
    <source>
        <dbReference type="Pfam" id="PF23643"/>
    </source>
</evidence>
<dbReference type="EMBL" id="JAWXYG010000005">
    <property type="protein sequence ID" value="KAK4271520.1"/>
    <property type="molecule type" value="Genomic_DNA"/>
</dbReference>
<dbReference type="PANTHER" id="PTHR13134:SF3">
    <property type="entry name" value="TRAFFICKING PROTEIN PARTICLE COMPLEX SUBUNIT 13"/>
    <property type="match status" value="1"/>
</dbReference>
<dbReference type="GO" id="GO:1990072">
    <property type="term" value="C:TRAPPIII protein complex"/>
    <property type="evidence" value="ECO:0007669"/>
    <property type="project" value="TreeGrafter"/>
</dbReference>
<dbReference type="PANTHER" id="PTHR13134">
    <property type="entry name" value="TRAFFICKING PROTEIN PARTICLE COMPLEX SUBUNIT 13"/>
    <property type="match status" value="1"/>
</dbReference>
<name>A0AAE1KEJ0_9FABA</name>
<feature type="domain" description="Trafficking protein particle complex subunit 13 C-terminal" evidence="1">
    <location>
        <begin position="2"/>
        <end position="51"/>
    </location>
</feature>
<evidence type="ECO:0000313" key="2">
    <source>
        <dbReference type="EMBL" id="KAK4271520.1"/>
    </source>
</evidence>
<reference evidence="2" key="1">
    <citation type="submission" date="2023-10" db="EMBL/GenBank/DDBJ databases">
        <title>Chromosome-level genome of the transformable northern wattle, Acacia crassicarpa.</title>
        <authorList>
            <person name="Massaro I."/>
            <person name="Sinha N.R."/>
            <person name="Poethig S."/>
            <person name="Leichty A.R."/>
        </authorList>
    </citation>
    <scope>NUCLEOTIDE SEQUENCE</scope>
    <source>
        <strain evidence="2">Acra3RX</strain>
        <tissue evidence="2">Leaf</tissue>
    </source>
</reference>
<evidence type="ECO:0000313" key="3">
    <source>
        <dbReference type="Proteomes" id="UP001293593"/>
    </source>
</evidence>
<dbReference type="Pfam" id="PF23643">
    <property type="entry name" value="TRAPPC13_C"/>
    <property type="match status" value="1"/>
</dbReference>
<sequence length="62" mass="6882">MINGLQSMILSQVDALGSTNFPLNLIATIPGIQRITGITVFDTREKKSYEPLPDVEIFVEMD</sequence>
<accession>A0AAE1KEJ0</accession>
<dbReference type="AlphaFoldDB" id="A0AAE1KEJ0"/>